<dbReference type="InterPro" id="IPR032821">
    <property type="entry name" value="PKS_assoc"/>
</dbReference>
<dbReference type="InterPro" id="IPR014031">
    <property type="entry name" value="Ketoacyl_synth_C"/>
</dbReference>
<dbReference type="InterPro" id="IPR042099">
    <property type="entry name" value="ANL_N_sf"/>
</dbReference>
<dbReference type="Pfam" id="PF00109">
    <property type="entry name" value="ketoacyl-synt"/>
    <property type="match status" value="1"/>
</dbReference>
<dbReference type="Pfam" id="PF16197">
    <property type="entry name" value="KAsynt_C_assoc"/>
    <property type="match status" value="1"/>
</dbReference>
<dbReference type="InterPro" id="IPR009081">
    <property type="entry name" value="PP-bd_ACP"/>
</dbReference>
<dbReference type="InterPro" id="IPR020841">
    <property type="entry name" value="PKS_Beta-ketoAc_synthase_dom"/>
</dbReference>
<evidence type="ECO:0000256" key="1">
    <source>
        <dbReference type="ARBA" id="ARBA00006432"/>
    </source>
</evidence>
<dbReference type="Pfam" id="PF02801">
    <property type="entry name" value="Ketoacyl-synt_C"/>
    <property type="match status" value="1"/>
</dbReference>
<keyword evidence="6" id="KW-0443">Lipid metabolism</keyword>
<dbReference type="InterPro" id="IPR040097">
    <property type="entry name" value="FAAL/FAAC"/>
</dbReference>
<dbReference type="Gene3D" id="3.30.300.30">
    <property type="match status" value="1"/>
</dbReference>
<dbReference type="SUPFAM" id="SSF53901">
    <property type="entry name" value="Thiolase-like"/>
    <property type="match status" value="1"/>
</dbReference>
<evidence type="ECO:0000256" key="5">
    <source>
        <dbReference type="ARBA" id="ARBA00022832"/>
    </source>
</evidence>
<dbReference type="SMART" id="SM00825">
    <property type="entry name" value="PKS_KS"/>
    <property type="match status" value="1"/>
</dbReference>
<dbReference type="InterPro" id="IPR025110">
    <property type="entry name" value="AMP-bd_C"/>
</dbReference>
<dbReference type="InterPro" id="IPR018201">
    <property type="entry name" value="Ketoacyl_synth_AS"/>
</dbReference>
<evidence type="ECO:0000256" key="6">
    <source>
        <dbReference type="ARBA" id="ARBA00023098"/>
    </source>
</evidence>
<dbReference type="PANTHER" id="PTHR43775">
    <property type="entry name" value="FATTY ACID SYNTHASE"/>
    <property type="match status" value="1"/>
</dbReference>
<evidence type="ECO:0000259" key="7">
    <source>
        <dbReference type="PROSITE" id="PS50075"/>
    </source>
</evidence>
<accession>A0A8J7Z8M7</accession>
<feature type="domain" description="Ketosynthase family 3 (KS3)" evidence="8">
    <location>
        <begin position="704"/>
        <end position="1128"/>
    </location>
</feature>
<dbReference type="InterPro" id="IPR014030">
    <property type="entry name" value="Ketoacyl_synth_N"/>
</dbReference>
<dbReference type="Pfam" id="PF00550">
    <property type="entry name" value="PP-binding"/>
    <property type="match status" value="1"/>
</dbReference>
<dbReference type="Pfam" id="PF23024">
    <property type="entry name" value="AMP-dom_DIP2-like"/>
    <property type="match status" value="1"/>
</dbReference>
<dbReference type="GO" id="GO:0004315">
    <property type="term" value="F:3-oxoacyl-[acyl-carrier-protein] synthase activity"/>
    <property type="evidence" value="ECO:0007669"/>
    <property type="project" value="InterPro"/>
</dbReference>
<dbReference type="EMBL" id="WVIE01000016">
    <property type="protein sequence ID" value="NDJ18418.1"/>
    <property type="molecule type" value="Genomic_DNA"/>
</dbReference>
<dbReference type="SUPFAM" id="SSF47336">
    <property type="entry name" value="ACP-like"/>
    <property type="match status" value="1"/>
</dbReference>
<dbReference type="GO" id="GO:0031177">
    <property type="term" value="F:phosphopantetheine binding"/>
    <property type="evidence" value="ECO:0007669"/>
    <property type="project" value="InterPro"/>
</dbReference>
<proteinExistence type="inferred from homology"/>
<dbReference type="InterPro" id="IPR000873">
    <property type="entry name" value="AMP-dep_synth/lig_dom"/>
</dbReference>
<organism evidence="9 10">
    <name type="scientific">Myxacorys almedinensis A</name>
    <dbReference type="NCBI Taxonomy" id="2690445"/>
    <lineage>
        <taxon>Bacteria</taxon>
        <taxon>Bacillati</taxon>
        <taxon>Cyanobacteriota</taxon>
        <taxon>Cyanophyceae</taxon>
        <taxon>Leptolyngbyales</taxon>
        <taxon>Leptolyngbyaceae</taxon>
        <taxon>Myxacorys</taxon>
        <taxon>Myxacorys almedinensis</taxon>
    </lineage>
</organism>
<dbReference type="Gene3D" id="3.40.50.12780">
    <property type="entry name" value="N-terminal domain of ligase-like"/>
    <property type="match status" value="1"/>
</dbReference>
<reference evidence="9" key="1">
    <citation type="submission" date="2019-12" db="EMBL/GenBank/DDBJ databases">
        <title>High-Quality draft genome sequences of three cyanobacteria isolated from the limestone walls of the Old Cathedral of Coimbra.</title>
        <authorList>
            <person name="Tiago I."/>
            <person name="Soares F."/>
            <person name="Portugal A."/>
        </authorList>
    </citation>
    <scope>NUCLEOTIDE SEQUENCE</scope>
    <source>
        <strain evidence="9">A</strain>
    </source>
</reference>
<comment type="similarity">
    <text evidence="1">Belongs to the ATP-dependent AMP-binding enzyme family.</text>
</comment>
<sequence>MSAFLNSSPNLLEASFVDIVRSRAIHQPHQIAYGFLVDGETEEIRITYQDFDRRVRAIAAQLQSLNSSGSRALLLYPPGLDFIAAFVACLFANVIAVPAYPPRRNQHLNRLQAILADSQATIALTTSSIRSGVDHWFSDAPELAALRWLATDTISDQHAEDWQPTPISRNTLAFLQYTSGSTATPKGVMVSHGNLLHNSACIQRAFGLSSSSVSVTWLPSFHDMGLIDGILQPMYSGFPGYLMPPVSFLQRPIRWLEAISRYRATHSGGPNFAYDLCSRKVTPEQRKTLDLSSWWTAYNGAEPIRSETLQQFAETFKSSSFQAKFLYPCYGLAEATLMVSGKGLQDAPTTCTVEAESIAQNYIREVSTSDRTARTLVSSGRAVLDTTIAIVHPDTRTRCVPDQVGEIWVASPSIAQGYWQRAEETDRTFQAYLEDTGEGPFLRTGDLGFLREGQLFVTGRLKDLIVIGGVNYYPQDLEQTVETSHPALRPGAGAAFSVEMAGEERLAIAHELERSYLRNADLDAVISTIRQAVAEQHDLTVEVVLLLKTGSIPKTSSGKIQRHACRKEFLAGSLHPVHQWTLNPGNKTVNSFTQPLTAVPRSLTSPQPAQPVATIQHWLVARLAQTLQLEPSEIEVDQPFAYYGLASREAVGLIAELEDWLGCRLAPTLAYDYPSIAALSDYLSGERVDARTVQQSSAMPHSATDAIAIVGMSCRFPGASNLDEFWQLLQNGIDAIAEVPSTRWNAGDFYDPNSDAVGKMNTRWGGFLHHVDQFDPHFFGISPREAARIDPQHRLLMEVAWEALEDAGYAPEQLAGSQTGVFVGIASSDYSQQQFSCPDAIDAYAGTGNAHSMAANRLSYLLDLRGPSLAVDTACSASLVAVHLASQSLHSQDCDVAIVGGVNLILNPQLTIALSKANMMAPDGRCKPFDAAANGYVRSAGCGVVVLKRLTEARREGDRVLAILRGSAVNEDGRSNGLTAPNGLAQQSVIRQALVRAGVEPAQISYVEAHGTGTSLGDPIEVESLKAVLLQARSANQGCAIGSVKANIGHLEAAAGIAGLIKTVLALQHRQILPQLHLHQINPLIALQSTPFSIPTSLQSWNVESGNRFAGVSSFGFGGTNAHVVLEEASVEVTVSKKAEEQNNLAGLERPLQVS</sequence>
<dbReference type="CDD" id="cd00833">
    <property type="entry name" value="PKS"/>
    <property type="match status" value="1"/>
</dbReference>
<keyword evidence="10" id="KW-1185">Reference proteome</keyword>
<dbReference type="InterPro" id="IPR036736">
    <property type="entry name" value="ACP-like_sf"/>
</dbReference>
<dbReference type="InterPro" id="IPR045851">
    <property type="entry name" value="AMP-bd_C_sf"/>
</dbReference>
<name>A0A8J7Z8M7_9CYAN</name>
<dbReference type="GO" id="GO:0005886">
    <property type="term" value="C:plasma membrane"/>
    <property type="evidence" value="ECO:0007669"/>
    <property type="project" value="TreeGrafter"/>
</dbReference>
<dbReference type="Gene3D" id="1.10.1200.10">
    <property type="entry name" value="ACP-like"/>
    <property type="match status" value="1"/>
</dbReference>
<evidence type="ECO:0000259" key="8">
    <source>
        <dbReference type="PROSITE" id="PS52004"/>
    </source>
</evidence>
<dbReference type="InterPro" id="IPR050091">
    <property type="entry name" value="PKS_NRPS_Biosynth_Enz"/>
</dbReference>
<protein>
    <submittedName>
        <fullName evidence="9">AMP-binding protein</fullName>
    </submittedName>
</protein>
<feature type="domain" description="Carrier" evidence="7">
    <location>
        <begin position="610"/>
        <end position="687"/>
    </location>
</feature>
<dbReference type="PROSITE" id="PS00606">
    <property type="entry name" value="KS3_1"/>
    <property type="match status" value="1"/>
</dbReference>
<dbReference type="PROSITE" id="PS50075">
    <property type="entry name" value="CARRIER"/>
    <property type="match status" value="1"/>
</dbReference>
<dbReference type="SMART" id="SM00823">
    <property type="entry name" value="PKS_PP"/>
    <property type="match status" value="1"/>
</dbReference>
<keyword evidence="2" id="KW-0596">Phosphopantetheine</keyword>
<evidence type="ECO:0000313" key="10">
    <source>
        <dbReference type="Proteomes" id="UP000646053"/>
    </source>
</evidence>
<dbReference type="Proteomes" id="UP000646053">
    <property type="component" value="Unassembled WGS sequence"/>
</dbReference>
<dbReference type="AlphaFoldDB" id="A0A8J7Z8M7"/>
<dbReference type="SUPFAM" id="SSF56801">
    <property type="entry name" value="Acetyl-CoA synthetase-like"/>
    <property type="match status" value="1"/>
</dbReference>
<dbReference type="GO" id="GO:0004312">
    <property type="term" value="F:fatty acid synthase activity"/>
    <property type="evidence" value="ECO:0007669"/>
    <property type="project" value="TreeGrafter"/>
</dbReference>
<dbReference type="PROSITE" id="PS52004">
    <property type="entry name" value="KS3_2"/>
    <property type="match status" value="1"/>
</dbReference>
<keyword evidence="4" id="KW-0808">Transferase</keyword>
<evidence type="ECO:0000256" key="3">
    <source>
        <dbReference type="ARBA" id="ARBA00022553"/>
    </source>
</evidence>
<dbReference type="FunFam" id="3.40.50.12780:FF:000013">
    <property type="entry name" value="Long-chain-fatty-acid--AMP ligase FadD32"/>
    <property type="match status" value="1"/>
</dbReference>
<gene>
    <name evidence="9" type="ORF">GS601_14130</name>
</gene>
<dbReference type="Gene3D" id="3.40.47.10">
    <property type="match status" value="1"/>
</dbReference>
<dbReference type="Pfam" id="PF00501">
    <property type="entry name" value="AMP-binding"/>
    <property type="match status" value="1"/>
</dbReference>
<dbReference type="GO" id="GO:0071770">
    <property type="term" value="P:DIM/DIP cell wall layer assembly"/>
    <property type="evidence" value="ECO:0007669"/>
    <property type="project" value="TreeGrafter"/>
</dbReference>
<keyword evidence="3" id="KW-0597">Phosphoprotein</keyword>
<dbReference type="CDD" id="cd05931">
    <property type="entry name" value="FAAL"/>
    <property type="match status" value="1"/>
</dbReference>
<comment type="caution">
    <text evidence="9">The sequence shown here is derived from an EMBL/GenBank/DDBJ whole genome shotgun (WGS) entry which is preliminary data.</text>
</comment>
<dbReference type="PANTHER" id="PTHR43775:SF37">
    <property type="entry name" value="SI:DKEY-61P9.11"/>
    <property type="match status" value="1"/>
</dbReference>
<dbReference type="InterPro" id="IPR020806">
    <property type="entry name" value="PKS_PP-bd"/>
</dbReference>
<evidence type="ECO:0000256" key="4">
    <source>
        <dbReference type="ARBA" id="ARBA00022679"/>
    </source>
</evidence>
<evidence type="ECO:0000256" key="2">
    <source>
        <dbReference type="ARBA" id="ARBA00022450"/>
    </source>
</evidence>
<dbReference type="SMART" id="SM01294">
    <property type="entry name" value="PKS_PP_betabranch"/>
    <property type="match status" value="1"/>
</dbReference>
<dbReference type="FunFam" id="3.40.47.10:FF:000019">
    <property type="entry name" value="Polyketide synthase type I"/>
    <property type="match status" value="1"/>
</dbReference>
<dbReference type="GO" id="GO:0006633">
    <property type="term" value="P:fatty acid biosynthetic process"/>
    <property type="evidence" value="ECO:0007669"/>
    <property type="project" value="InterPro"/>
</dbReference>
<dbReference type="RefSeq" id="WP_162423948.1">
    <property type="nucleotide sequence ID" value="NZ_WVIE01000016.1"/>
</dbReference>
<evidence type="ECO:0000313" key="9">
    <source>
        <dbReference type="EMBL" id="NDJ18418.1"/>
    </source>
</evidence>
<dbReference type="GO" id="GO:0005737">
    <property type="term" value="C:cytoplasm"/>
    <property type="evidence" value="ECO:0007669"/>
    <property type="project" value="TreeGrafter"/>
</dbReference>
<dbReference type="InterPro" id="IPR016039">
    <property type="entry name" value="Thiolase-like"/>
</dbReference>
<keyword evidence="5" id="KW-0276">Fatty acid metabolism</keyword>